<dbReference type="Proteomes" id="UP000280307">
    <property type="component" value="Unassembled WGS sequence"/>
</dbReference>
<evidence type="ECO:0000313" key="3">
    <source>
        <dbReference type="Proteomes" id="UP000280307"/>
    </source>
</evidence>
<dbReference type="InterPro" id="IPR036249">
    <property type="entry name" value="Thioredoxin-like_sf"/>
</dbReference>
<proteinExistence type="predicted"/>
<reference evidence="2 3" key="1">
    <citation type="submission" date="2018-12" db="EMBL/GenBank/DDBJ databases">
        <title>Genome Sequence of Candidatus Viridilinea halotolerans isolated from saline sulfide-rich spring.</title>
        <authorList>
            <person name="Grouzdev D.S."/>
            <person name="Burganskaya E.I."/>
            <person name="Krutkina M.S."/>
            <person name="Sukhacheva M.V."/>
            <person name="Gorlenko V.M."/>
        </authorList>
    </citation>
    <scope>NUCLEOTIDE SEQUENCE [LARGE SCALE GENOMIC DNA]</scope>
    <source>
        <strain evidence="2">Chok-6</strain>
    </source>
</reference>
<dbReference type="PROSITE" id="PS00194">
    <property type="entry name" value="THIOREDOXIN_1"/>
    <property type="match status" value="1"/>
</dbReference>
<evidence type="ECO:0000259" key="1">
    <source>
        <dbReference type="PROSITE" id="PS51352"/>
    </source>
</evidence>
<comment type="caution">
    <text evidence="2">The sequence shown here is derived from an EMBL/GenBank/DDBJ whole genome shotgun (WGS) entry which is preliminary data.</text>
</comment>
<evidence type="ECO:0000313" key="2">
    <source>
        <dbReference type="EMBL" id="RRR76727.1"/>
    </source>
</evidence>
<feature type="domain" description="Thioredoxin" evidence="1">
    <location>
        <begin position="33"/>
        <end position="152"/>
    </location>
</feature>
<name>A0A426U932_9CHLR</name>
<dbReference type="EMBL" id="RSAS01000102">
    <property type="protein sequence ID" value="RRR76727.1"/>
    <property type="molecule type" value="Genomic_DNA"/>
</dbReference>
<protein>
    <submittedName>
        <fullName evidence="2">Thioredoxin</fullName>
    </submittedName>
</protein>
<sequence>MSRSPEVPSPARRRPNTLVFGALLLLVAVVLIIKGRMEAPSAELAAADLPPVAQFAQAQAAGQPMLLFFHSTTCASCLAMIDTVDAVWPAYRQQVALVSVNVYDQQNMGLIRAEGIRVIPTLVFVDRAGTRHVEIGALRPELLEQRLAALAAGH</sequence>
<dbReference type="AlphaFoldDB" id="A0A426U932"/>
<dbReference type="Pfam" id="PF00085">
    <property type="entry name" value="Thioredoxin"/>
    <property type="match status" value="1"/>
</dbReference>
<dbReference type="PROSITE" id="PS51352">
    <property type="entry name" value="THIOREDOXIN_2"/>
    <property type="match status" value="1"/>
</dbReference>
<dbReference type="CDD" id="cd02947">
    <property type="entry name" value="TRX_family"/>
    <property type="match status" value="1"/>
</dbReference>
<gene>
    <name evidence="2" type="ORF">EI684_02430</name>
</gene>
<dbReference type="Gene3D" id="3.40.30.10">
    <property type="entry name" value="Glutaredoxin"/>
    <property type="match status" value="1"/>
</dbReference>
<dbReference type="InterPro" id="IPR013766">
    <property type="entry name" value="Thioredoxin_domain"/>
</dbReference>
<organism evidence="2 3">
    <name type="scientific">Candidatus Viridilinea halotolerans</name>
    <dbReference type="NCBI Taxonomy" id="2491704"/>
    <lineage>
        <taxon>Bacteria</taxon>
        <taxon>Bacillati</taxon>
        <taxon>Chloroflexota</taxon>
        <taxon>Chloroflexia</taxon>
        <taxon>Chloroflexales</taxon>
        <taxon>Chloroflexineae</taxon>
        <taxon>Oscillochloridaceae</taxon>
        <taxon>Candidatus Viridilinea</taxon>
    </lineage>
</organism>
<dbReference type="InterPro" id="IPR017937">
    <property type="entry name" value="Thioredoxin_CS"/>
</dbReference>
<accession>A0A426U932</accession>
<dbReference type="SUPFAM" id="SSF52833">
    <property type="entry name" value="Thioredoxin-like"/>
    <property type="match status" value="1"/>
</dbReference>